<organism evidence="1 2">
    <name type="scientific">Pararhodospirillum photometricum DSM 122</name>
    <dbReference type="NCBI Taxonomy" id="1150469"/>
    <lineage>
        <taxon>Bacteria</taxon>
        <taxon>Pseudomonadati</taxon>
        <taxon>Pseudomonadota</taxon>
        <taxon>Alphaproteobacteria</taxon>
        <taxon>Rhodospirillales</taxon>
        <taxon>Rhodospirillaceae</taxon>
        <taxon>Pararhodospirillum</taxon>
    </lineage>
</organism>
<dbReference type="Proteomes" id="UP000033220">
    <property type="component" value="Chromosome DSM 122"/>
</dbReference>
<dbReference type="AlphaFoldDB" id="H6SJ96"/>
<dbReference type="PATRIC" id="fig|1150469.3.peg.1616"/>
<name>H6SJ96_PARPM</name>
<dbReference type="STRING" id="1150469.RSPPHO_01435"/>
<dbReference type="KEGG" id="rpm:RSPPHO_01435"/>
<accession>H6SJ96</accession>
<dbReference type="Gene3D" id="3.10.20.850">
    <property type="entry name" value="Protein of unknown function DUF3861"/>
    <property type="match status" value="1"/>
</dbReference>
<dbReference type="EMBL" id="HE663493">
    <property type="protein sequence ID" value="CCG08061.1"/>
    <property type="molecule type" value="Genomic_DNA"/>
</dbReference>
<dbReference type="InterPro" id="IPR038194">
    <property type="entry name" value="DUF3861_sf"/>
</dbReference>
<keyword evidence="2" id="KW-1185">Reference proteome</keyword>
<dbReference type="InterPro" id="IPR024476">
    <property type="entry name" value="DUF3861"/>
</dbReference>
<evidence type="ECO:0000313" key="2">
    <source>
        <dbReference type="Proteomes" id="UP000033220"/>
    </source>
</evidence>
<dbReference type="eggNOG" id="ENOG5032YDA">
    <property type="taxonomic scope" value="Bacteria"/>
</dbReference>
<evidence type="ECO:0000313" key="1">
    <source>
        <dbReference type="EMBL" id="CCG08061.1"/>
    </source>
</evidence>
<proteinExistence type="predicted"/>
<reference evidence="1 2" key="1">
    <citation type="submission" date="2012-02" db="EMBL/GenBank/DDBJ databases">
        <title>Shotgun genome sequence of Phaeospirillum photometricum DSM 122.</title>
        <authorList>
            <person name="Duquesne K."/>
            <person name="Sturgis J."/>
        </authorList>
    </citation>
    <scope>NUCLEOTIDE SEQUENCE [LARGE SCALE GENOMIC DNA]</scope>
    <source>
        <strain evidence="2">DSM122</strain>
    </source>
</reference>
<gene>
    <name evidence="1" type="ORF">RSPPHO_01435</name>
</gene>
<protein>
    <recommendedName>
        <fullName evidence="3">DUF3861 domain-containing protein</fullName>
    </recommendedName>
</protein>
<dbReference type="HOGENOM" id="CLU_162534_0_0_5"/>
<evidence type="ECO:0008006" key="3">
    <source>
        <dbReference type="Google" id="ProtNLM"/>
    </source>
</evidence>
<sequence length="92" mass="10708">MRREMMPSYSIIVTPHTPDQVPFRFEVRTHDDLKEIIGKVSAKGWFDEEETKAFCVGLKLFSGVMLKHRQHSLFAEFLAPFGAFMKTLKTWS</sequence>
<dbReference type="Pfam" id="PF12977">
    <property type="entry name" value="DUF3861"/>
    <property type="match status" value="1"/>
</dbReference>